<dbReference type="GeneID" id="93589504"/>
<protein>
    <recommendedName>
        <fullName evidence="8">Exonuclease domain-containing protein</fullName>
    </recommendedName>
</protein>
<dbReference type="Pfam" id="PF00929">
    <property type="entry name" value="RNase_T"/>
    <property type="match status" value="1"/>
</dbReference>
<dbReference type="GO" id="GO:0004527">
    <property type="term" value="F:exonuclease activity"/>
    <property type="evidence" value="ECO:0007669"/>
    <property type="project" value="UniProtKB-KW"/>
</dbReference>
<feature type="region of interest" description="Disordered" evidence="7">
    <location>
        <begin position="318"/>
        <end position="338"/>
    </location>
</feature>
<dbReference type="PANTHER" id="PTHR12801:SF115">
    <property type="entry name" value="FI18136P1-RELATED"/>
    <property type="match status" value="1"/>
</dbReference>
<feature type="domain" description="Exonuclease" evidence="8">
    <location>
        <begin position="406"/>
        <end position="566"/>
    </location>
</feature>
<gene>
    <name evidence="9" type="ORF">DFL_007193</name>
</gene>
<keyword evidence="10" id="KW-1185">Reference proteome</keyword>
<keyword evidence="6" id="KW-0539">Nucleus</keyword>
<evidence type="ECO:0000259" key="8">
    <source>
        <dbReference type="SMART" id="SM00479"/>
    </source>
</evidence>
<feature type="compositionally biased region" description="Basic and acidic residues" evidence="7">
    <location>
        <begin position="84"/>
        <end position="102"/>
    </location>
</feature>
<dbReference type="GO" id="GO:0003676">
    <property type="term" value="F:nucleic acid binding"/>
    <property type="evidence" value="ECO:0007669"/>
    <property type="project" value="InterPro"/>
</dbReference>
<evidence type="ECO:0000256" key="4">
    <source>
        <dbReference type="ARBA" id="ARBA00022801"/>
    </source>
</evidence>
<evidence type="ECO:0000256" key="1">
    <source>
        <dbReference type="ARBA" id="ARBA00004123"/>
    </source>
</evidence>
<reference evidence="9 10" key="1">
    <citation type="submission" date="2019-01" db="EMBL/GenBank/DDBJ databases">
        <title>Intercellular communication is required for trap formation in the nematode-trapping fungus Duddingtonia flagrans.</title>
        <authorList>
            <person name="Youssar L."/>
            <person name="Wernet V."/>
            <person name="Hensel N."/>
            <person name="Hildebrandt H.-G."/>
            <person name="Fischer R."/>
        </authorList>
    </citation>
    <scope>NUCLEOTIDE SEQUENCE [LARGE SCALE GENOMIC DNA]</scope>
    <source>
        <strain evidence="9 10">CBS H-5679</strain>
    </source>
</reference>
<evidence type="ECO:0000313" key="9">
    <source>
        <dbReference type="EMBL" id="RVD82780.1"/>
    </source>
</evidence>
<feature type="compositionally biased region" description="Basic residues" evidence="7">
    <location>
        <begin position="1"/>
        <end position="14"/>
    </location>
</feature>
<dbReference type="OrthoDB" id="206335at2759"/>
<dbReference type="PANTHER" id="PTHR12801">
    <property type="entry name" value="RNA EXONUCLEASE REXO1 / RECO3 FAMILY MEMBER-RELATED"/>
    <property type="match status" value="1"/>
</dbReference>
<evidence type="ECO:0000256" key="3">
    <source>
        <dbReference type="ARBA" id="ARBA00022722"/>
    </source>
</evidence>
<dbReference type="VEuPathDB" id="FungiDB:DFL_007193"/>
<proteinExistence type="inferred from homology"/>
<dbReference type="Gene3D" id="3.30.420.10">
    <property type="entry name" value="Ribonuclease H-like superfamily/Ribonuclease H"/>
    <property type="match status" value="1"/>
</dbReference>
<dbReference type="InterPro" id="IPR013520">
    <property type="entry name" value="Ribonucl_H"/>
</dbReference>
<dbReference type="SUPFAM" id="SSF53098">
    <property type="entry name" value="Ribonuclease H-like"/>
    <property type="match status" value="1"/>
</dbReference>
<comment type="similarity">
    <text evidence="2">Belongs to the REXO1/REXO3 family.</text>
</comment>
<keyword evidence="5" id="KW-0269">Exonuclease</keyword>
<keyword evidence="4" id="KW-0378">Hydrolase</keyword>
<feature type="compositionally biased region" description="Basic residues" evidence="7">
    <location>
        <begin position="323"/>
        <end position="338"/>
    </location>
</feature>
<accession>A0A436ZV29</accession>
<dbReference type="STRING" id="97331.A0A436ZV29"/>
<dbReference type="FunFam" id="3.30.420.10:FF:000019">
    <property type="entry name" value="RNA exonuclease NEF-sp"/>
    <property type="match status" value="1"/>
</dbReference>
<evidence type="ECO:0000256" key="5">
    <source>
        <dbReference type="ARBA" id="ARBA00022839"/>
    </source>
</evidence>
<dbReference type="CDD" id="cd06145">
    <property type="entry name" value="REX1_like"/>
    <property type="match status" value="1"/>
</dbReference>
<organism evidence="9 10">
    <name type="scientific">Arthrobotrys flagrans</name>
    <name type="common">Nematode-trapping fungus</name>
    <name type="synonym">Trichothecium flagrans</name>
    <dbReference type="NCBI Taxonomy" id="97331"/>
    <lineage>
        <taxon>Eukaryota</taxon>
        <taxon>Fungi</taxon>
        <taxon>Dikarya</taxon>
        <taxon>Ascomycota</taxon>
        <taxon>Pezizomycotina</taxon>
        <taxon>Orbiliomycetes</taxon>
        <taxon>Orbiliales</taxon>
        <taxon>Orbiliaceae</taxon>
        <taxon>Arthrobotrys</taxon>
    </lineage>
</organism>
<evidence type="ECO:0000256" key="6">
    <source>
        <dbReference type="ARBA" id="ARBA00023242"/>
    </source>
</evidence>
<dbReference type="SMART" id="SM00479">
    <property type="entry name" value="EXOIII"/>
    <property type="match status" value="1"/>
</dbReference>
<name>A0A436ZV29_ARTFL</name>
<dbReference type="InterPro" id="IPR047021">
    <property type="entry name" value="REXO1/3/4-like"/>
</dbReference>
<dbReference type="InterPro" id="IPR034922">
    <property type="entry name" value="REX1-like_exo"/>
</dbReference>
<evidence type="ECO:0000313" key="10">
    <source>
        <dbReference type="Proteomes" id="UP000283090"/>
    </source>
</evidence>
<dbReference type="InterPro" id="IPR012337">
    <property type="entry name" value="RNaseH-like_sf"/>
</dbReference>
<dbReference type="RefSeq" id="XP_067488324.1">
    <property type="nucleotide sequence ID" value="XM_067636737.1"/>
</dbReference>
<evidence type="ECO:0000256" key="7">
    <source>
        <dbReference type="SAM" id="MobiDB-lite"/>
    </source>
</evidence>
<feature type="compositionally biased region" description="Basic and acidic residues" evidence="7">
    <location>
        <begin position="49"/>
        <end position="60"/>
    </location>
</feature>
<dbReference type="EMBL" id="SAEB01000009">
    <property type="protein sequence ID" value="RVD82780.1"/>
    <property type="molecule type" value="Genomic_DNA"/>
</dbReference>
<dbReference type="Proteomes" id="UP000283090">
    <property type="component" value="Unassembled WGS sequence"/>
</dbReference>
<sequence>MAKKNRRKTSRGKKKPEVPDEEEVRALSPLPVLPSFGDIPTFTIQSHTPSEEKSARKRTADAVSDAEEDGKEDSSVNPAKRRCSSNEDTPKDTPKDAPKDTSQDAPEDEDSEGWQQVPVRKRKGEDTPSNPTKRYRSANEGTPQGTPKEIPEDKDEDSEGWQQVPTRRKKGEVSNRGSSYPEIIVSSQRIHTWTKISDLQNLALHLLSFDAPPQWLLVKNKSAVRRTVYLFVPGLSMDLFDGRTPLVSKSPEEEEAAPVHRSNIGEFFPVSLTEKPLPRPLSELSNIFTHVLPVRAGGDHNRIFSPVYNMLNIPIEADNSKKSNNKKNNNNKRNHKRETRLKISDLLLSTEDLIENEYPLHSSQILEDHPSPQSKEAAENDEWVETSLGDLPPRNNEAGSTLEGYTVYSLDCEMVKTATGSSLARVSLISWDGTVAFDSLVKPSEPVIDYLTPFSGITEAMLRDITTTRADIQNKLKELVDGNTILVGQSLNSDLNALKLRHPWIVDTSVIYDHPRGKPMKPSLKWLSLKFLKREIQAYGSKGHDSIEDCTACLDLVKLKLEKGKEFGSTAANFESIFTKLAASKPSKTGAVIDYGDVQKKYVTAQFTKRVNEDDEVVDGVLKSVNGDIISGIAPVDFTWAQLRDLNTTRGWHNSYQKFITEMNTTVITADSPPIEVPPQPAPLAGDQLGKVVEEMVERIRKIYEGLPKCSVLVVYGGTGDPVEMGRLNAVQAVYRKEFKVKKWDECSVKWTDKEEQELRRAVGEARKGVALLAVK</sequence>
<evidence type="ECO:0000256" key="2">
    <source>
        <dbReference type="ARBA" id="ARBA00006357"/>
    </source>
</evidence>
<keyword evidence="3" id="KW-0540">Nuclease</keyword>
<dbReference type="InterPro" id="IPR036397">
    <property type="entry name" value="RNaseH_sf"/>
</dbReference>
<comment type="caution">
    <text evidence="9">The sequence shown here is derived from an EMBL/GenBank/DDBJ whole genome shotgun (WGS) entry which is preliminary data.</text>
</comment>
<dbReference type="AlphaFoldDB" id="A0A436ZV29"/>
<feature type="region of interest" description="Disordered" evidence="7">
    <location>
        <begin position="363"/>
        <end position="397"/>
    </location>
</feature>
<feature type="region of interest" description="Disordered" evidence="7">
    <location>
        <begin position="1"/>
        <end position="177"/>
    </location>
</feature>
<dbReference type="GO" id="GO:0005634">
    <property type="term" value="C:nucleus"/>
    <property type="evidence" value="ECO:0007669"/>
    <property type="project" value="UniProtKB-SubCell"/>
</dbReference>
<comment type="subcellular location">
    <subcellularLocation>
        <location evidence="1">Nucleus</location>
    </subcellularLocation>
</comment>